<name>A0AAD7IE25_9AGAR</name>
<evidence type="ECO:0000313" key="1">
    <source>
        <dbReference type="EMBL" id="KAJ7739921.1"/>
    </source>
</evidence>
<feature type="non-terminal residue" evidence="1">
    <location>
        <position position="557"/>
    </location>
</feature>
<dbReference type="EMBL" id="JARKIB010000105">
    <property type="protein sequence ID" value="KAJ7739921.1"/>
    <property type="molecule type" value="Genomic_DNA"/>
</dbReference>
<reference evidence="1" key="1">
    <citation type="submission" date="2023-03" db="EMBL/GenBank/DDBJ databases">
        <title>Massive genome expansion in bonnet fungi (Mycena s.s.) driven by repeated elements and novel gene families across ecological guilds.</title>
        <authorList>
            <consortium name="Lawrence Berkeley National Laboratory"/>
            <person name="Harder C.B."/>
            <person name="Miyauchi S."/>
            <person name="Viragh M."/>
            <person name="Kuo A."/>
            <person name="Thoen E."/>
            <person name="Andreopoulos B."/>
            <person name="Lu D."/>
            <person name="Skrede I."/>
            <person name="Drula E."/>
            <person name="Henrissat B."/>
            <person name="Morin E."/>
            <person name="Kohler A."/>
            <person name="Barry K."/>
            <person name="LaButti K."/>
            <person name="Morin E."/>
            <person name="Salamov A."/>
            <person name="Lipzen A."/>
            <person name="Mereny Z."/>
            <person name="Hegedus B."/>
            <person name="Baldrian P."/>
            <person name="Stursova M."/>
            <person name="Weitz H."/>
            <person name="Taylor A."/>
            <person name="Grigoriev I.V."/>
            <person name="Nagy L.G."/>
            <person name="Martin F."/>
            <person name="Kauserud H."/>
        </authorList>
    </citation>
    <scope>NUCLEOTIDE SEQUENCE</scope>
    <source>
        <strain evidence="1">CBHHK182m</strain>
    </source>
</reference>
<comment type="caution">
    <text evidence="1">The sequence shown here is derived from an EMBL/GenBank/DDBJ whole genome shotgun (WGS) entry which is preliminary data.</text>
</comment>
<sequence>PWRELHGAYSFAAISRLPAVARLTKSSRPKGPVPFVPRMPTADLRRRLVELNTEIIEQKRVLRALHRDRAAVKNELNATATFPILTLPVEITTEIFILCLPTIEELREDHRVRSDGEYLVSLQVPLSLASCCRLWRTIALATPSLWTTFPFFLEENFDDFGPSDSSTTPTEDLGVFIDRWIARAGALRPLTFVLSIALYSGDFYGGSTKSTGCVQDALRRYAHRLEHLDLAASVRDVSSLLELASVDFPLLRRVVIEDDEKTPYYYVAYFVDNFLRRSPQFRELFLQDCAILSSYPIPLNQLTRFKGRIDDLRLFRMAPNLIEVECSFRLSEAAERAVTDITHSSLQSLTLSSPDPVGYESISFVLDQLTLPALLSLLLPGGEDHTTPESVLSLLKRSTPPLRSLSTQVDQEPFDYEQPSSYDRWDECFSAVGATLENLDLDSPSTTFLASLLRIDSNDSDHDPLPHLKSLTLTNSPAVNYERLIKFLYRRSNSPALDELQSFRLVYSPGTILDGHRFSIDNTVVGRRTVAGHVRELERDGMDIQIESENEIFDFYD</sequence>
<dbReference type="Proteomes" id="UP001215598">
    <property type="component" value="Unassembled WGS sequence"/>
</dbReference>
<proteinExistence type="predicted"/>
<accession>A0AAD7IE25</accession>
<dbReference type="AlphaFoldDB" id="A0AAD7IE25"/>
<gene>
    <name evidence="1" type="ORF">B0H16DRAFT_1758600</name>
</gene>
<protein>
    <recommendedName>
        <fullName evidence="3">F-box domain-containing protein</fullName>
    </recommendedName>
</protein>
<organism evidence="1 2">
    <name type="scientific">Mycena metata</name>
    <dbReference type="NCBI Taxonomy" id="1033252"/>
    <lineage>
        <taxon>Eukaryota</taxon>
        <taxon>Fungi</taxon>
        <taxon>Dikarya</taxon>
        <taxon>Basidiomycota</taxon>
        <taxon>Agaricomycotina</taxon>
        <taxon>Agaricomycetes</taxon>
        <taxon>Agaricomycetidae</taxon>
        <taxon>Agaricales</taxon>
        <taxon>Marasmiineae</taxon>
        <taxon>Mycenaceae</taxon>
        <taxon>Mycena</taxon>
    </lineage>
</organism>
<evidence type="ECO:0008006" key="3">
    <source>
        <dbReference type="Google" id="ProtNLM"/>
    </source>
</evidence>
<keyword evidence="2" id="KW-1185">Reference proteome</keyword>
<dbReference type="SUPFAM" id="SSF52047">
    <property type="entry name" value="RNI-like"/>
    <property type="match status" value="1"/>
</dbReference>
<evidence type="ECO:0000313" key="2">
    <source>
        <dbReference type="Proteomes" id="UP001215598"/>
    </source>
</evidence>